<reference evidence="1" key="1">
    <citation type="journal article" date="2020" name="J. Biol. Chem.">
        <title>The genetic origin of evolidine, the first cyclopeptide discovered in plants, and related orbitides.</title>
        <authorList>
            <person name="Fisher M.F."/>
            <person name="Payne C.D."/>
            <person name="Chetty T."/>
            <person name="Crayn D."/>
            <person name="Berkowitz O."/>
            <person name="Whelan J."/>
            <person name="Rosengren K.J."/>
            <person name="Mylne J.S."/>
        </authorList>
    </citation>
    <scope>NUCLEOTIDE SEQUENCE</scope>
</reference>
<proteinExistence type="evidence at transcript level"/>
<organism evidence="1">
    <name type="scientific">Melicope xanthoxyloides</name>
    <dbReference type="NCBI Taxonomy" id="1312821"/>
    <lineage>
        <taxon>Eukaryota</taxon>
        <taxon>Viridiplantae</taxon>
        <taxon>Streptophyta</taxon>
        <taxon>Embryophyta</taxon>
        <taxon>Tracheophyta</taxon>
        <taxon>Spermatophyta</taxon>
        <taxon>Magnoliopsida</taxon>
        <taxon>eudicotyledons</taxon>
        <taxon>Gunneridae</taxon>
        <taxon>Pentapetalae</taxon>
        <taxon>rosids</taxon>
        <taxon>malvids</taxon>
        <taxon>Sapindales</taxon>
        <taxon>Rutaceae</taxon>
        <taxon>Zanthoxyloideae</taxon>
        <taxon>Melicope</taxon>
    </lineage>
</organism>
<protein>
    <submittedName>
        <fullName evidence="1">Proxanthoxycyclin-A</fullName>
    </submittedName>
</protein>
<dbReference type="EMBL" id="MN655994">
    <property type="protein sequence ID" value="QNG62069.1"/>
    <property type="molecule type" value="mRNA"/>
</dbReference>
<sequence length="48" mass="5437">MEFSFAGKNELSEGFAILFSFNQIDEMADDNLNLIVVPQYGRNYDESG</sequence>
<dbReference type="AlphaFoldDB" id="A0A7H9SMD4"/>
<evidence type="ECO:0000313" key="1">
    <source>
        <dbReference type="EMBL" id="QNG62069.1"/>
    </source>
</evidence>
<accession>A0A7H9SMD4</accession>
<name>A0A7H9SMD4_9ROSI</name>